<organism evidence="1">
    <name type="scientific">Candidatus Methanophaga sp. ANME-1 ERB7</name>
    <dbReference type="NCBI Taxonomy" id="2759913"/>
    <lineage>
        <taxon>Archaea</taxon>
        <taxon>Methanobacteriati</taxon>
        <taxon>Methanobacteriota</taxon>
        <taxon>Stenosarchaea group</taxon>
        <taxon>Methanomicrobia</taxon>
        <taxon>Candidatus Methanophagales</taxon>
        <taxon>Candidatus Methanophagaceae</taxon>
        <taxon>Candidatus Methanophaga</taxon>
    </lineage>
</organism>
<accession>A0A7G9Z2P7</accession>
<protein>
    <recommendedName>
        <fullName evidence="2">DUF4139 domain-containing protein</fullName>
    </recommendedName>
</protein>
<dbReference type="PANTHER" id="PTHR38075:SF1">
    <property type="entry name" value="DUF4139 DOMAIN-CONTAINING PROTEIN"/>
    <property type="match status" value="1"/>
</dbReference>
<sequence>MKIDKKTLVVVIGLVICVNLIGLAAGVDQSNSPIVIDTEAENLEVTIYNVDLGVVKEYRAKYIPAGVINVLYEGVASRIDPTSVRLKAVDSVIEVVEQNYQYDLVNRDKILKKYIDKEIVAYLTYGDKKETIEGTLLSYRGDQLIMKDKDGMIQIIDSNNLVLPELPEGLITKPTLAWILNVTESRNHTLEVSYMTPGMTWNADYVVVTSKNDSKLDLNGWVTVTNNAGTTFKNTSLKLVAGDVHRVRDKILYAIPDYMATPTPKAGQFEEEALFEYHMYDLQRRTTLKNNEKKQISLLEATDVDVEKEYVYDDIRNWWWYGDDWSDTGEKKVDVMLNFNNSAKNNLGIPLPKGTVRVFTNDKEGKLQFIGEDSIDHTPKDETISLFIGQAFDVVGERTQMDFNELADWYEYEWAVNLRNHKDEDIVVTVLERTSGDWKITDENYNHTKVSNNEIEWQVPVKANGESTLTYTIRYKRW</sequence>
<proteinExistence type="predicted"/>
<dbReference type="AlphaFoldDB" id="A0A7G9Z2P7"/>
<dbReference type="PANTHER" id="PTHR38075">
    <property type="entry name" value="DUF4139 DOMAIN-CONTAINING PROTEIN"/>
    <property type="match status" value="1"/>
</dbReference>
<dbReference type="EMBL" id="MT631585">
    <property type="protein sequence ID" value="QNO54531.1"/>
    <property type="molecule type" value="Genomic_DNA"/>
</dbReference>
<reference evidence="1" key="1">
    <citation type="submission" date="2020-06" db="EMBL/GenBank/DDBJ databases">
        <title>Unique genomic features of the anaerobic methanotrophic archaea.</title>
        <authorList>
            <person name="Chadwick G.L."/>
            <person name="Skennerton C.T."/>
            <person name="Laso-Perez R."/>
            <person name="Leu A.O."/>
            <person name="Speth D.R."/>
            <person name="Yu H."/>
            <person name="Morgan-Lang C."/>
            <person name="Hatzenpichler R."/>
            <person name="Goudeau D."/>
            <person name="Malmstrom R."/>
            <person name="Brazelton W.J."/>
            <person name="Woyke T."/>
            <person name="Hallam S.J."/>
            <person name="Tyson G.W."/>
            <person name="Wegener G."/>
            <person name="Boetius A."/>
            <person name="Orphan V."/>
        </authorList>
    </citation>
    <scope>NUCLEOTIDE SEQUENCE</scope>
</reference>
<gene>
    <name evidence="1" type="ORF">BGNFGLGO_00002</name>
</gene>
<name>A0A7G9Z2P7_9EURY</name>
<evidence type="ECO:0000313" key="1">
    <source>
        <dbReference type="EMBL" id="QNO54531.1"/>
    </source>
</evidence>
<evidence type="ECO:0008006" key="2">
    <source>
        <dbReference type="Google" id="ProtNLM"/>
    </source>
</evidence>